<dbReference type="SUPFAM" id="SSF52540">
    <property type="entry name" value="P-loop containing nucleoside triphosphate hydrolases"/>
    <property type="match status" value="1"/>
</dbReference>
<dbReference type="Proteomes" id="UP000807342">
    <property type="component" value="Unassembled WGS sequence"/>
</dbReference>
<organism evidence="3 4">
    <name type="scientific">Macrolepiota fuliginosa MF-IS2</name>
    <dbReference type="NCBI Taxonomy" id="1400762"/>
    <lineage>
        <taxon>Eukaryota</taxon>
        <taxon>Fungi</taxon>
        <taxon>Dikarya</taxon>
        <taxon>Basidiomycota</taxon>
        <taxon>Agaricomycotina</taxon>
        <taxon>Agaricomycetes</taxon>
        <taxon>Agaricomycetidae</taxon>
        <taxon>Agaricales</taxon>
        <taxon>Agaricineae</taxon>
        <taxon>Agaricaceae</taxon>
        <taxon>Macrolepiota</taxon>
    </lineage>
</organism>
<keyword evidence="1" id="KW-0677">Repeat</keyword>
<dbReference type="InterPro" id="IPR056884">
    <property type="entry name" value="NPHP3-like_N"/>
</dbReference>
<comment type="caution">
    <text evidence="3">The sequence shown here is derived from an EMBL/GenBank/DDBJ whole genome shotgun (WGS) entry which is preliminary data.</text>
</comment>
<dbReference type="OrthoDB" id="6084525at2759"/>
<dbReference type="EMBL" id="MU151054">
    <property type="protein sequence ID" value="KAF9454370.1"/>
    <property type="molecule type" value="Genomic_DNA"/>
</dbReference>
<dbReference type="InterPro" id="IPR007111">
    <property type="entry name" value="NACHT_NTPase"/>
</dbReference>
<feature type="domain" description="NACHT" evidence="2">
    <location>
        <begin position="46"/>
        <end position="200"/>
    </location>
</feature>
<gene>
    <name evidence="3" type="ORF">P691DRAFT_797166</name>
</gene>
<evidence type="ECO:0000313" key="3">
    <source>
        <dbReference type="EMBL" id="KAF9454370.1"/>
    </source>
</evidence>
<keyword evidence="4" id="KW-1185">Reference proteome</keyword>
<sequence length="411" mass="46168">MVSYTIAGAGFDSSDRDFAPCCHPGTRTRLLEELQTHIRDTSLGTRIVWLRGPAGIGKSAIMQTLAETVAVVERPPVIFTTLFFSRPNERNDPKKAFTTLAYGLAVLDSQYRRYVEEKLVIDPGFLAKSIEEQFKRLFLMPFTNGHIRVGSQRWVVVLDGLDECDGEREQCRIIDLIRDSICRHANSTPFIWIIASRPEAHLKVPFTRVEKEAKGFLLLEIPMDSDESLRSVELYLRVEFGKIRQNYSDLVPSAWPSESNFLTLTTASSGLFVFAATLIGYVAEHNPVVRLRELIPLLVRSGTTVAELKKNPFAALDLLYTAIMSNIPTDILSTTKTILVSCTPTWNWASTEFAISLGWNSMPLMLLYVGFTRFLGCLHPKKQCTKILNSSMLRSPIFFGIKIAPNPTTLI</sequence>
<dbReference type="PANTHER" id="PTHR10039">
    <property type="entry name" value="AMELOGENIN"/>
    <property type="match status" value="1"/>
</dbReference>
<dbReference type="PROSITE" id="PS50837">
    <property type="entry name" value="NACHT"/>
    <property type="match status" value="1"/>
</dbReference>
<evidence type="ECO:0000256" key="1">
    <source>
        <dbReference type="ARBA" id="ARBA00022737"/>
    </source>
</evidence>
<protein>
    <recommendedName>
        <fullName evidence="2">NACHT domain-containing protein</fullName>
    </recommendedName>
</protein>
<dbReference type="Pfam" id="PF24883">
    <property type="entry name" value="NPHP3_N"/>
    <property type="match status" value="1"/>
</dbReference>
<accession>A0A9P5XRH5</accession>
<reference evidence="3" key="1">
    <citation type="submission" date="2020-11" db="EMBL/GenBank/DDBJ databases">
        <authorList>
            <consortium name="DOE Joint Genome Institute"/>
            <person name="Ahrendt S."/>
            <person name="Riley R."/>
            <person name="Andreopoulos W."/>
            <person name="Labutti K."/>
            <person name="Pangilinan J."/>
            <person name="Ruiz-Duenas F.J."/>
            <person name="Barrasa J.M."/>
            <person name="Sanchez-Garcia M."/>
            <person name="Camarero S."/>
            <person name="Miyauchi S."/>
            <person name="Serrano A."/>
            <person name="Linde D."/>
            <person name="Babiker R."/>
            <person name="Drula E."/>
            <person name="Ayuso-Fernandez I."/>
            <person name="Pacheco R."/>
            <person name="Padilla G."/>
            <person name="Ferreira P."/>
            <person name="Barriuso J."/>
            <person name="Kellner H."/>
            <person name="Castanera R."/>
            <person name="Alfaro M."/>
            <person name="Ramirez L."/>
            <person name="Pisabarro A.G."/>
            <person name="Kuo A."/>
            <person name="Tritt A."/>
            <person name="Lipzen A."/>
            <person name="He G."/>
            <person name="Yan M."/>
            <person name="Ng V."/>
            <person name="Cullen D."/>
            <person name="Martin F."/>
            <person name="Rosso M.-N."/>
            <person name="Henrissat B."/>
            <person name="Hibbett D."/>
            <person name="Martinez A.T."/>
            <person name="Grigoriev I.V."/>
        </authorList>
    </citation>
    <scope>NUCLEOTIDE SEQUENCE</scope>
    <source>
        <strain evidence="3">MF-IS2</strain>
    </source>
</reference>
<evidence type="ECO:0000313" key="4">
    <source>
        <dbReference type="Proteomes" id="UP000807342"/>
    </source>
</evidence>
<proteinExistence type="predicted"/>
<dbReference type="PANTHER" id="PTHR10039:SF16">
    <property type="entry name" value="GPI INOSITOL-DEACYLASE"/>
    <property type="match status" value="1"/>
</dbReference>
<dbReference type="InterPro" id="IPR027417">
    <property type="entry name" value="P-loop_NTPase"/>
</dbReference>
<dbReference type="Gene3D" id="3.40.50.300">
    <property type="entry name" value="P-loop containing nucleotide triphosphate hydrolases"/>
    <property type="match status" value="1"/>
</dbReference>
<dbReference type="AlphaFoldDB" id="A0A9P5XRH5"/>
<evidence type="ECO:0000259" key="2">
    <source>
        <dbReference type="PROSITE" id="PS50837"/>
    </source>
</evidence>
<name>A0A9P5XRH5_9AGAR</name>